<evidence type="ECO:0000313" key="1">
    <source>
        <dbReference type="EMBL" id="SVC73760.1"/>
    </source>
</evidence>
<name>A0A382PLW7_9ZZZZ</name>
<dbReference type="GO" id="GO:0016020">
    <property type="term" value="C:membrane"/>
    <property type="evidence" value="ECO:0007669"/>
    <property type="project" value="InterPro"/>
</dbReference>
<proteinExistence type="predicted"/>
<dbReference type="Pfam" id="PF01252">
    <property type="entry name" value="Peptidase_A8"/>
    <property type="match status" value="1"/>
</dbReference>
<accession>A0A382PLW7</accession>
<dbReference type="EMBL" id="UINC01107980">
    <property type="protein sequence ID" value="SVC73760.1"/>
    <property type="molecule type" value="Genomic_DNA"/>
</dbReference>
<protein>
    <submittedName>
        <fullName evidence="1">Uncharacterized protein</fullName>
    </submittedName>
</protein>
<dbReference type="AlphaFoldDB" id="A0A382PLW7"/>
<sequence length="83" mass="8984">MEESSEETAASVVNVPFIQEKKIIAAAAVILSADQATKQIVVKTIEHNSEGVVVVEGFLKFVNWYNTGAAWSLFQDSSITLAI</sequence>
<feature type="non-terminal residue" evidence="1">
    <location>
        <position position="83"/>
    </location>
</feature>
<dbReference type="InterPro" id="IPR001872">
    <property type="entry name" value="Peptidase_A8"/>
</dbReference>
<reference evidence="1" key="1">
    <citation type="submission" date="2018-05" db="EMBL/GenBank/DDBJ databases">
        <authorList>
            <person name="Lanie J.A."/>
            <person name="Ng W.-L."/>
            <person name="Kazmierczak K.M."/>
            <person name="Andrzejewski T.M."/>
            <person name="Davidsen T.M."/>
            <person name="Wayne K.J."/>
            <person name="Tettelin H."/>
            <person name="Glass J.I."/>
            <person name="Rusch D."/>
            <person name="Podicherti R."/>
            <person name="Tsui H.-C.T."/>
            <person name="Winkler M.E."/>
        </authorList>
    </citation>
    <scope>NUCLEOTIDE SEQUENCE</scope>
</reference>
<gene>
    <name evidence="1" type="ORF">METZ01_LOCUS326614</name>
</gene>
<dbReference type="GO" id="GO:0004190">
    <property type="term" value="F:aspartic-type endopeptidase activity"/>
    <property type="evidence" value="ECO:0007669"/>
    <property type="project" value="InterPro"/>
</dbReference>
<organism evidence="1">
    <name type="scientific">marine metagenome</name>
    <dbReference type="NCBI Taxonomy" id="408172"/>
    <lineage>
        <taxon>unclassified sequences</taxon>
        <taxon>metagenomes</taxon>
        <taxon>ecological metagenomes</taxon>
    </lineage>
</organism>
<dbReference type="GO" id="GO:0006508">
    <property type="term" value="P:proteolysis"/>
    <property type="evidence" value="ECO:0007669"/>
    <property type="project" value="InterPro"/>
</dbReference>